<evidence type="ECO:0000313" key="10">
    <source>
        <dbReference type="EMBL" id="OXA49246.1"/>
    </source>
</evidence>
<dbReference type="PANTHER" id="PTHR42643">
    <property type="entry name" value="IONOTROPIC RECEPTOR 20A-RELATED"/>
    <property type="match status" value="1"/>
</dbReference>
<organism evidence="10 11">
    <name type="scientific">Folsomia candida</name>
    <name type="common">Springtail</name>
    <dbReference type="NCBI Taxonomy" id="158441"/>
    <lineage>
        <taxon>Eukaryota</taxon>
        <taxon>Metazoa</taxon>
        <taxon>Ecdysozoa</taxon>
        <taxon>Arthropoda</taxon>
        <taxon>Hexapoda</taxon>
        <taxon>Collembola</taxon>
        <taxon>Entomobryomorpha</taxon>
        <taxon>Isotomoidea</taxon>
        <taxon>Isotomidae</taxon>
        <taxon>Proisotominae</taxon>
        <taxon>Folsomia</taxon>
    </lineage>
</organism>
<feature type="signal peptide" evidence="9">
    <location>
        <begin position="1"/>
        <end position="20"/>
    </location>
</feature>
<dbReference type="InterPro" id="IPR052192">
    <property type="entry name" value="Insect_Ionotropic_Sensory_Rcpt"/>
</dbReference>
<feature type="transmembrane region" description="Helical" evidence="8">
    <location>
        <begin position="385"/>
        <end position="408"/>
    </location>
</feature>
<keyword evidence="4 8" id="KW-1133">Transmembrane helix</keyword>
<evidence type="ECO:0000256" key="3">
    <source>
        <dbReference type="ARBA" id="ARBA00022692"/>
    </source>
</evidence>
<gene>
    <name evidence="10" type="ORF">Fcan01_15353</name>
</gene>
<dbReference type="AlphaFoldDB" id="A0A226DYF6"/>
<proteinExistence type="predicted"/>
<feature type="transmembrane region" description="Helical" evidence="8">
    <location>
        <begin position="334"/>
        <end position="355"/>
    </location>
</feature>
<evidence type="ECO:0000256" key="1">
    <source>
        <dbReference type="ARBA" id="ARBA00004651"/>
    </source>
</evidence>
<protein>
    <submittedName>
        <fullName evidence="10">Uncharacterized protein</fullName>
    </submittedName>
</protein>
<keyword evidence="11" id="KW-1185">Reference proteome</keyword>
<keyword evidence="7" id="KW-0325">Glycoprotein</keyword>
<evidence type="ECO:0000256" key="6">
    <source>
        <dbReference type="ARBA" id="ARBA00023170"/>
    </source>
</evidence>
<evidence type="ECO:0000256" key="4">
    <source>
        <dbReference type="ARBA" id="ARBA00022989"/>
    </source>
</evidence>
<dbReference type="OrthoDB" id="8299140at2759"/>
<evidence type="ECO:0000256" key="7">
    <source>
        <dbReference type="ARBA" id="ARBA00023180"/>
    </source>
</evidence>
<dbReference type="PANTHER" id="PTHR42643:SF24">
    <property type="entry name" value="IONOTROPIC RECEPTOR 60A"/>
    <property type="match status" value="1"/>
</dbReference>
<keyword evidence="2" id="KW-1003">Cell membrane</keyword>
<evidence type="ECO:0000256" key="8">
    <source>
        <dbReference type="SAM" id="Phobius"/>
    </source>
</evidence>
<keyword evidence="6" id="KW-0675">Receptor</keyword>
<dbReference type="EMBL" id="LNIX01000010">
    <property type="protein sequence ID" value="OXA49246.1"/>
    <property type="molecule type" value="Genomic_DNA"/>
</dbReference>
<evidence type="ECO:0000256" key="5">
    <source>
        <dbReference type="ARBA" id="ARBA00023136"/>
    </source>
</evidence>
<name>A0A226DYF6_FOLCA</name>
<comment type="caution">
    <text evidence="10">The sequence shown here is derived from an EMBL/GenBank/DDBJ whole genome shotgun (WGS) entry which is preliminary data.</text>
</comment>
<evidence type="ECO:0000256" key="2">
    <source>
        <dbReference type="ARBA" id="ARBA00022475"/>
    </source>
</evidence>
<reference evidence="10 11" key="1">
    <citation type="submission" date="2015-12" db="EMBL/GenBank/DDBJ databases">
        <title>The genome of Folsomia candida.</title>
        <authorList>
            <person name="Faddeeva A."/>
            <person name="Derks M.F."/>
            <person name="Anvar Y."/>
            <person name="Smit S."/>
            <person name="Van Straalen N."/>
            <person name="Roelofs D."/>
        </authorList>
    </citation>
    <scope>NUCLEOTIDE SEQUENCE [LARGE SCALE GENOMIC DNA]</scope>
    <source>
        <strain evidence="10 11">VU population</strain>
        <tissue evidence="10">Whole body</tissue>
    </source>
</reference>
<accession>A0A226DYF6</accession>
<comment type="subcellular location">
    <subcellularLocation>
        <location evidence="1">Cell membrane</location>
        <topology evidence="1">Multi-pass membrane protein</topology>
    </subcellularLocation>
</comment>
<keyword evidence="9" id="KW-0732">Signal</keyword>
<evidence type="ECO:0000313" key="11">
    <source>
        <dbReference type="Proteomes" id="UP000198287"/>
    </source>
</evidence>
<sequence length="711" mass="81749">MGSILFLVPIALFHLEQCESNSGALPAFHILLNRLGSCDIQVLHDGPIQKIDWFNINLPVKIVYSPDATWIRDKSLKIDIFKVRVLSSCKFVIFVSNLGISEQVKPTQLDLDEWIEKSGTEHLFYKDHERISVSGTVITFVTTEANKHRLARIYFTPNFYFKITIGLFSYKNSFNICVWSPKDWTETIPNYSSLNENLICHPKKLDTASVFDTVGNVVLIPPSWCYLETRKLKKSDLKIGISKGTKKISLLDDGGKSHAEEILINIFQAANETLGLISGCSESFPIIVATSSPTALTDEITFVITENVGYQYLSCYREEYITFKLYVTPFKPQLWISLVITLTFITFAATAYAYYKKITFAPWLFILATIFEENGHLPLKLRGNWFLRLIFGSWCLVSVILTNCYNGIMISELNSSFSALRPSLFNHLLCRRMGANEIPKFIQSYSYNGFKHKNHTSEILSGEGISNHGYDQIAIYVLNLLYLEVSYADAVTGRASPFLELYNPFASNECFSLVSLPNEYVSGYSNHPEFLRHLNLHIRNVVLAAWQTNTFSVRILEIFNLIDPRHTHYPRGFRYSNPNQTLGQLRSSVESELVECGKSVFISKSEEVQAEFKFLERHYPTRKFYKGKEILDKVSIGWYFYRHGLSKIPKYFVDLVETGIFQRLREQERNYKNLARKPVKQIETEQGSKIDVPQIVQYRVSFKNFKQKKNN</sequence>
<feature type="chain" id="PRO_5012240242" evidence="9">
    <location>
        <begin position="21"/>
        <end position="711"/>
    </location>
</feature>
<keyword evidence="3 8" id="KW-0812">Transmembrane</keyword>
<keyword evidence="5 8" id="KW-0472">Membrane</keyword>
<dbReference type="Proteomes" id="UP000198287">
    <property type="component" value="Unassembled WGS sequence"/>
</dbReference>
<evidence type="ECO:0000256" key="9">
    <source>
        <dbReference type="SAM" id="SignalP"/>
    </source>
</evidence>
<dbReference type="GO" id="GO:0005886">
    <property type="term" value="C:plasma membrane"/>
    <property type="evidence" value="ECO:0007669"/>
    <property type="project" value="UniProtKB-SubCell"/>
</dbReference>